<dbReference type="InterPro" id="IPR000999">
    <property type="entry name" value="RNase_III_dom"/>
</dbReference>
<dbReference type="PANTHER" id="PTHR28160">
    <property type="entry name" value="54S RIBOSOMAL PROTEIN L15, MITOCHONDRIAL"/>
    <property type="match status" value="1"/>
</dbReference>
<proteinExistence type="predicted"/>
<feature type="domain" description="RNase III" evidence="1">
    <location>
        <begin position="110"/>
        <end position="236"/>
    </location>
</feature>
<gene>
    <name evidence="2" type="ORF">BJX66DRAFT_238929</name>
</gene>
<organism evidence="2 3">
    <name type="scientific">Aspergillus keveii</name>
    <dbReference type="NCBI Taxonomy" id="714993"/>
    <lineage>
        <taxon>Eukaryota</taxon>
        <taxon>Fungi</taxon>
        <taxon>Dikarya</taxon>
        <taxon>Ascomycota</taxon>
        <taxon>Pezizomycotina</taxon>
        <taxon>Eurotiomycetes</taxon>
        <taxon>Eurotiomycetidae</taxon>
        <taxon>Eurotiales</taxon>
        <taxon>Aspergillaceae</taxon>
        <taxon>Aspergillus</taxon>
        <taxon>Aspergillus subgen. Nidulantes</taxon>
    </lineage>
</organism>
<evidence type="ECO:0000259" key="1">
    <source>
        <dbReference type="PROSITE" id="PS50142"/>
    </source>
</evidence>
<dbReference type="Pfam" id="PF14622">
    <property type="entry name" value="Ribonucleas_3_3"/>
    <property type="match status" value="1"/>
</dbReference>
<comment type="caution">
    <text evidence="2">The sequence shown here is derived from an EMBL/GenBank/DDBJ whole genome shotgun (WGS) entry which is preliminary data.</text>
</comment>
<dbReference type="InterPro" id="IPR040030">
    <property type="entry name" value="Ribosomal_mL57"/>
</dbReference>
<evidence type="ECO:0000313" key="2">
    <source>
        <dbReference type="EMBL" id="KAL2789157.1"/>
    </source>
</evidence>
<dbReference type="InterPro" id="IPR036389">
    <property type="entry name" value="RNase_III_sf"/>
</dbReference>
<sequence length="257" mass="28553">MASLLPTRTARSVACSACRSFTPSAPASLALPLLRRNYSTPAEEESIDYTKQPRWSYTPPRAAAPFSLHFESKRPHFPINNDPQKLDNFYIRFLGPEGDKVLSDEVKWLAVTHKSFDQGRRGFNDRLAFLGRRIVDQQASLALVQSPPNTHPVAPDTYGREPFTHPALDGLDNLSSSTKKYLTSKVNLAKVAQEYELQTVLRWTPRKPGNLRSSGLELVLAHTMYALVGAIALEKGGLVANQVARERILAPLGFKLT</sequence>
<dbReference type="CDD" id="cd00593">
    <property type="entry name" value="RIBOc"/>
    <property type="match status" value="1"/>
</dbReference>
<accession>A0ABR4G0X5</accession>
<keyword evidence="3" id="KW-1185">Reference proteome</keyword>
<name>A0ABR4G0X5_9EURO</name>
<dbReference type="EMBL" id="JBFTWV010000068">
    <property type="protein sequence ID" value="KAL2789157.1"/>
    <property type="molecule type" value="Genomic_DNA"/>
</dbReference>
<dbReference type="PANTHER" id="PTHR28160:SF1">
    <property type="entry name" value="LARGE RIBOSOMAL SUBUNIT PROTEIN ML57"/>
    <property type="match status" value="1"/>
</dbReference>
<reference evidence="2 3" key="1">
    <citation type="submission" date="2024-07" db="EMBL/GenBank/DDBJ databases">
        <title>Section-level genome sequencing and comparative genomics of Aspergillus sections Usti and Cavernicolus.</title>
        <authorList>
            <consortium name="Lawrence Berkeley National Laboratory"/>
            <person name="Nybo J.L."/>
            <person name="Vesth T.C."/>
            <person name="Theobald S."/>
            <person name="Frisvad J.C."/>
            <person name="Larsen T.O."/>
            <person name="Kjaerboelling I."/>
            <person name="Rothschild-Mancinelli K."/>
            <person name="Lyhne E.K."/>
            <person name="Kogle M.E."/>
            <person name="Barry K."/>
            <person name="Clum A."/>
            <person name="Na H."/>
            <person name="Ledsgaard L."/>
            <person name="Lin J."/>
            <person name="Lipzen A."/>
            <person name="Kuo A."/>
            <person name="Riley R."/>
            <person name="Mondo S."/>
            <person name="Labutti K."/>
            <person name="Haridas S."/>
            <person name="Pangalinan J."/>
            <person name="Salamov A.A."/>
            <person name="Simmons B.A."/>
            <person name="Magnuson J.K."/>
            <person name="Chen J."/>
            <person name="Drula E."/>
            <person name="Henrissat B."/>
            <person name="Wiebenga A."/>
            <person name="Lubbers R.J."/>
            <person name="Gomes A.C."/>
            <person name="Makela M.R."/>
            <person name="Stajich J."/>
            <person name="Grigoriev I.V."/>
            <person name="Mortensen U.H."/>
            <person name="De Vries R.P."/>
            <person name="Baker S.E."/>
            <person name="Andersen M.R."/>
        </authorList>
    </citation>
    <scope>NUCLEOTIDE SEQUENCE [LARGE SCALE GENOMIC DNA]</scope>
    <source>
        <strain evidence="2 3">CBS 209.92</strain>
    </source>
</reference>
<dbReference type="Gene3D" id="1.10.1520.10">
    <property type="entry name" value="Ribonuclease III domain"/>
    <property type="match status" value="1"/>
</dbReference>
<dbReference type="SUPFAM" id="SSF69065">
    <property type="entry name" value="RNase III domain-like"/>
    <property type="match status" value="1"/>
</dbReference>
<dbReference type="Proteomes" id="UP001610563">
    <property type="component" value="Unassembled WGS sequence"/>
</dbReference>
<evidence type="ECO:0000313" key="3">
    <source>
        <dbReference type="Proteomes" id="UP001610563"/>
    </source>
</evidence>
<dbReference type="PROSITE" id="PS50142">
    <property type="entry name" value="RNASE_3_2"/>
    <property type="match status" value="1"/>
</dbReference>
<protein>
    <submittedName>
        <fullName evidence="2">Ribonuclease-III-like-domain-containing protein</fullName>
    </submittedName>
</protein>